<dbReference type="AlphaFoldDB" id="A0A8J3IN62"/>
<dbReference type="InterPro" id="IPR001173">
    <property type="entry name" value="Glyco_trans_2-like"/>
</dbReference>
<dbReference type="GO" id="GO:0004582">
    <property type="term" value="F:dolichyl-phosphate beta-D-mannosyltransferase activity"/>
    <property type="evidence" value="ECO:0007669"/>
    <property type="project" value="InterPro"/>
</dbReference>
<keyword evidence="2 6" id="KW-0328">Glycosyltransferase</keyword>
<proteinExistence type="inferred from homology"/>
<gene>
    <name evidence="6" type="ORF">KSF_054980</name>
</gene>
<feature type="region of interest" description="Disordered" evidence="4">
    <location>
        <begin position="235"/>
        <end position="262"/>
    </location>
</feature>
<name>A0A8J3IN62_9CHLR</name>
<dbReference type="FunFam" id="3.90.550.10:FF:000122">
    <property type="entry name" value="Dolichol-phosphate mannosyltransferase subunit 1"/>
    <property type="match status" value="1"/>
</dbReference>
<comment type="caution">
    <text evidence="6">The sequence shown here is derived from an EMBL/GenBank/DDBJ whole genome shotgun (WGS) entry which is preliminary data.</text>
</comment>
<dbReference type="Gene3D" id="3.90.550.10">
    <property type="entry name" value="Spore Coat Polysaccharide Biosynthesis Protein SpsA, Chain A"/>
    <property type="match status" value="1"/>
</dbReference>
<evidence type="ECO:0000313" key="7">
    <source>
        <dbReference type="Proteomes" id="UP000597444"/>
    </source>
</evidence>
<feature type="domain" description="Glycosyltransferase 2-like" evidence="5">
    <location>
        <begin position="5"/>
        <end position="169"/>
    </location>
</feature>
<dbReference type="EMBL" id="BNJK01000001">
    <property type="protein sequence ID" value="GHO95450.1"/>
    <property type="molecule type" value="Genomic_DNA"/>
</dbReference>
<dbReference type="RefSeq" id="WP_220206127.1">
    <property type="nucleotide sequence ID" value="NZ_BNJK01000001.1"/>
</dbReference>
<evidence type="ECO:0000256" key="2">
    <source>
        <dbReference type="ARBA" id="ARBA00022676"/>
    </source>
</evidence>
<evidence type="ECO:0000313" key="6">
    <source>
        <dbReference type="EMBL" id="GHO95450.1"/>
    </source>
</evidence>
<evidence type="ECO:0000256" key="3">
    <source>
        <dbReference type="ARBA" id="ARBA00022679"/>
    </source>
</evidence>
<dbReference type="Proteomes" id="UP000597444">
    <property type="component" value="Unassembled WGS sequence"/>
</dbReference>
<dbReference type="PANTHER" id="PTHR43398:SF1">
    <property type="entry name" value="DOLICHOL-PHOSPHATE MANNOSYLTRANSFERASE SUBUNIT 1"/>
    <property type="match status" value="1"/>
</dbReference>
<dbReference type="GO" id="GO:0016020">
    <property type="term" value="C:membrane"/>
    <property type="evidence" value="ECO:0007669"/>
    <property type="project" value="GOC"/>
</dbReference>
<dbReference type="PANTHER" id="PTHR43398">
    <property type="entry name" value="DOLICHOL-PHOSPHATE MANNOSYLTRANSFERASE SUBUNIT 1"/>
    <property type="match status" value="1"/>
</dbReference>
<comment type="similarity">
    <text evidence="1">Belongs to the glycosyltransferase 2 family.</text>
</comment>
<organism evidence="6 7">
    <name type="scientific">Reticulibacter mediterranei</name>
    <dbReference type="NCBI Taxonomy" id="2778369"/>
    <lineage>
        <taxon>Bacteria</taxon>
        <taxon>Bacillati</taxon>
        <taxon>Chloroflexota</taxon>
        <taxon>Ktedonobacteria</taxon>
        <taxon>Ktedonobacterales</taxon>
        <taxon>Reticulibacteraceae</taxon>
        <taxon>Reticulibacter</taxon>
    </lineage>
</organism>
<dbReference type="Pfam" id="PF00535">
    <property type="entry name" value="Glycos_transf_2"/>
    <property type="match status" value="1"/>
</dbReference>
<accession>A0A8J3IN62</accession>
<dbReference type="CDD" id="cd06442">
    <property type="entry name" value="DPM1_like"/>
    <property type="match status" value="1"/>
</dbReference>
<dbReference type="GO" id="GO:0009247">
    <property type="term" value="P:glycolipid biosynthetic process"/>
    <property type="evidence" value="ECO:0007669"/>
    <property type="project" value="TreeGrafter"/>
</dbReference>
<sequence>MKTLIIIPTYNEKENLPSLVEAIFSNAPKTDILIVDDNSPDGTGQLADDLHEQDSRIQVLHRAGKLGLGTAYIAGFKYAIEHKYDAAFEMDADFSHDPRYLPDFLSKIEDADLVIGSRYIQGGSTANWSLFRRFISGGGNIFVRFMLGMPIQDCTAGYRCYRREVLENIGLETVQTQGYGFQVEMAYRVLQRGYRIVETPIIFEDRREGKSKMSKKIFFEAFTYVLQTRFGSSHNTQKVSNHQEAPAPASDSVEKVSSVAQK</sequence>
<evidence type="ECO:0000259" key="5">
    <source>
        <dbReference type="Pfam" id="PF00535"/>
    </source>
</evidence>
<evidence type="ECO:0000256" key="1">
    <source>
        <dbReference type="ARBA" id="ARBA00006739"/>
    </source>
</evidence>
<dbReference type="InterPro" id="IPR039528">
    <property type="entry name" value="DPM1-like"/>
</dbReference>
<evidence type="ECO:0000256" key="4">
    <source>
        <dbReference type="SAM" id="MobiDB-lite"/>
    </source>
</evidence>
<dbReference type="SUPFAM" id="SSF53448">
    <property type="entry name" value="Nucleotide-diphospho-sugar transferases"/>
    <property type="match status" value="1"/>
</dbReference>
<dbReference type="InterPro" id="IPR029044">
    <property type="entry name" value="Nucleotide-diphossugar_trans"/>
</dbReference>
<keyword evidence="3" id="KW-0808">Transferase</keyword>
<reference evidence="6" key="1">
    <citation type="submission" date="2020-10" db="EMBL/GenBank/DDBJ databases">
        <title>Taxonomic study of unclassified bacteria belonging to the class Ktedonobacteria.</title>
        <authorList>
            <person name="Yabe S."/>
            <person name="Wang C.M."/>
            <person name="Zheng Y."/>
            <person name="Sakai Y."/>
            <person name="Cavaletti L."/>
            <person name="Monciardini P."/>
            <person name="Donadio S."/>
        </authorList>
    </citation>
    <scope>NUCLEOTIDE SEQUENCE</scope>
    <source>
        <strain evidence="6">ID150040</strain>
    </source>
</reference>
<keyword evidence="7" id="KW-1185">Reference proteome</keyword>
<protein>
    <submittedName>
        <fullName evidence="6">Dolichol-phosphate mannosyltransferase</fullName>
    </submittedName>
</protein>